<dbReference type="Gene3D" id="3.90.1300.10">
    <property type="entry name" value="Amidase signature (AS) domain"/>
    <property type="match status" value="1"/>
</dbReference>
<dbReference type="InterPro" id="IPR020556">
    <property type="entry name" value="Amidase_CS"/>
</dbReference>
<comment type="similarity">
    <text evidence="1 7">Belongs to the amidase family. GatA subfamily.</text>
</comment>
<name>A0A1G2PGA2_9BACT</name>
<dbReference type="GO" id="GO:0050567">
    <property type="term" value="F:glutaminyl-tRNA synthase (glutamine-hydrolyzing) activity"/>
    <property type="evidence" value="ECO:0007669"/>
    <property type="project" value="UniProtKB-UniRule"/>
</dbReference>
<dbReference type="PANTHER" id="PTHR11895:SF151">
    <property type="entry name" value="GLUTAMYL-TRNA(GLN) AMIDOTRANSFERASE SUBUNIT A"/>
    <property type="match status" value="1"/>
</dbReference>
<dbReference type="EMBL" id="MHSR01000001">
    <property type="protein sequence ID" value="OHA47376.1"/>
    <property type="molecule type" value="Genomic_DNA"/>
</dbReference>
<dbReference type="InterPro" id="IPR004412">
    <property type="entry name" value="GatA"/>
</dbReference>
<accession>A0A1G2PGA2</accession>
<evidence type="ECO:0000256" key="7">
    <source>
        <dbReference type="HAMAP-Rule" id="MF_00120"/>
    </source>
</evidence>
<comment type="caution">
    <text evidence="9">The sequence shown here is derived from an EMBL/GenBank/DDBJ whole genome shotgun (WGS) entry which is preliminary data.</text>
</comment>
<dbReference type="Pfam" id="PF01425">
    <property type="entry name" value="Amidase"/>
    <property type="match status" value="1"/>
</dbReference>
<sequence length="499" mass="53830">MEISDMTIKKTRELLGKKEVSASELVSYYIANIEKENKDLNAYLSVFNDDALKQAKKIDERIEQGEEIGLLGGIPVAIKDNILVEGKIATAGSKILENYISAYDATVVSRLEAAGAIILGKTNLDEFAMGSSCEQSAFGPTKNPRDRTYVPGGSSGGSACAVAGDMAMAALGSDTGGSIRQPASFCGIVGLKPTYGRVSRFGLMAMASSLDQIGPMAKNVYDAALIFSVISGQDENDATTLPEGSFEMDDKIFSGDINGLKIGLPKEYFIEGLDDNVRGIIEKSVKDLEARGAVIKPVSLPHAANGLATYYLIMPAEVSANLARYDGIRYGYSVARENSPSQSSSGHSALRASDSMRPSVWDIFVESRSQGFGDEVRRRIILGTFALSSGYYDAYYHKAQLVRALIRQDFVDTFKNVDVLLTPTSPTLPFKLGDRMQDPLSMYLADVYTVSANLAGIPGISVNAGNVNGLPVGCQFLASFRREDLLFRVAHVYEQIVNN</sequence>
<keyword evidence="4 7" id="KW-0067">ATP-binding</keyword>
<dbReference type="NCBIfam" id="TIGR00132">
    <property type="entry name" value="gatA"/>
    <property type="match status" value="1"/>
</dbReference>
<feature type="active site" description="Charge relay system" evidence="7">
    <location>
        <position position="79"/>
    </location>
</feature>
<evidence type="ECO:0000313" key="9">
    <source>
        <dbReference type="EMBL" id="OHA47376.1"/>
    </source>
</evidence>
<evidence type="ECO:0000256" key="4">
    <source>
        <dbReference type="ARBA" id="ARBA00022840"/>
    </source>
</evidence>
<feature type="active site" description="Acyl-ester intermediate" evidence="7">
    <location>
        <position position="178"/>
    </location>
</feature>
<evidence type="ECO:0000256" key="2">
    <source>
        <dbReference type="ARBA" id="ARBA00022598"/>
    </source>
</evidence>
<dbReference type="GO" id="GO:0030956">
    <property type="term" value="C:glutamyl-tRNA(Gln) amidotransferase complex"/>
    <property type="evidence" value="ECO:0007669"/>
    <property type="project" value="InterPro"/>
</dbReference>
<reference evidence="9 10" key="1">
    <citation type="journal article" date="2016" name="Nat. Commun.">
        <title>Thousands of microbial genomes shed light on interconnected biogeochemical processes in an aquifer system.</title>
        <authorList>
            <person name="Anantharaman K."/>
            <person name="Brown C.T."/>
            <person name="Hug L.A."/>
            <person name="Sharon I."/>
            <person name="Castelle C.J."/>
            <person name="Probst A.J."/>
            <person name="Thomas B.C."/>
            <person name="Singh A."/>
            <person name="Wilkins M.J."/>
            <person name="Karaoz U."/>
            <person name="Brodie E.L."/>
            <person name="Williams K.H."/>
            <person name="Hubbard S.S."/>
            <person name="Banfield J.F."/>
        </authorList>
    </citation>
    <scope>NUCLEOTIDE SEQUENCE [LARGE SCALE GENOMIC DNA]</scope>
</reference>
<feature type="domain" description="Amidase" evidence="8">
    <location>
        <begin position="24"/>
        <end position="486"/>
    </location>
</feature>
<proteinExistence type="inferred from homology"/>
<gene>
    <name evidence="7" type="primary">gatA</name>
    <name evidence="9" type="ORF">A2828_03010</name>
</gene>
<evidence type="ECO:0000256" key="5">
    <source>
        <dbReference type="ARBA" id="ARBA00022917"/>
    </source>
</evidence>
<dbReference type="PANTHER" id="PTHR11895">
    <property type="entry name" value="TRANSAMIDASE"/>
    <property type="match status" value="1"/>
</dbReference>
<protein>
    <recommendedName>
        <fullName evidence="7">Glutamyl-tRNA(Gln) amidotransferase subunit A</fullName>
        <shortName evidence="7">Glu-ADT subunit A</shortName>
        <ecNumber evidence="7">6.3.5.7</ecNumber>
    </recommendedName>
</protein>
<dbReference type="InterPro" id="IPR023631">
    <property type="entry name" value="Amidase_dom"/>
</dbReference>
<dbReference type="AlphaFoldDB" id="A0A1G2PGA2"/>
<comment type="catalytic activity">
    <reaction evidence="6 7">
        <text>L-glutamyl-tRNA(Gln) + L-glutamine + ATP + H2O = L-glutaminyl-tRNA(Gln) + L-glutamate + ADP + phosphate + H(+)</text>
        <dbReference type="Rhea" id="RHEA:17521"/>
        <dbReference type="Rhea" id="RHEA-COMP:9681"/>
        <dbReference type="Rhea" id="RHEA-COMP:9684"/>
        <dbReference type="ChEBI" id="CHEBI:15377"/>
        <dbReference type="ChEBI" id="CHEBI:15378"/>
        <dbReference type="ChEBI" id="CHEBI:29985"/>
        <dbReference type="ChEBI" id="CHEBI:30616"/>
        <dbReference type="ChEBI" id="CHEBI:43474"/>
        <dbReference type="ChEBI" id="CHEBI:58359"/>
        <dbReference type="ChEBI" id="CHEBI:78520"/>
        <dbReference type="ChEBI" id="CHEBI:78521"/>
        <dbReference type="ChEBI" id="CHEBI:456216"/>
        <dbReference type="EC" id="6.3.5.7"/>
    </reaction>
</comment>
<evidence type="ECO:0000259" key="8">
    <source>
        <dbReference type="Pfam" id="PF01425"/>
    </source>
</evidence>
<keyword evidence="5 7" id="KW-0648">Protein biosynthesis</keyword>
<evidence type="ECO:0000256" key="3">
    <source>
        <dbReference type="ARBA" id="ARBA00022741"/>
    </source>
</evidence>
<comment type="subunit">
    <text evidence="7">Heterotrimer of A, B and C subunits.</text>
</comment>
<dbReference type="GO" id="GO:0006412">
    <property type="term" value="P:translation"/>
    <property type="evidence" value="ECO:0007669"/>
    <property type="project" value="UniProtKB-UniRule"/>
</dbReference>
<evidence type="ECO:0000256" key="6">
    <source>
        <dbReference type="ARBA" id="ARBA00047407"/>
    </source>
</evidence>
<organism evidence="9 10">
    <name type="scientific">Candidatus Terrybacteria bacterium RIFCSPHIGHO2_01_FULL_43_35</name>
    <dbReference type="NCBI Taxonomy" id="1802361"/>
    <lineage>
        <taxon>Bacteria</taxon>
        <taxon>Candidatus Terryibacteriota</taxon>
    </lineage>
</organism>
<keyword evidence="2 7" id="KW-0436">Ligase</keyword>
<dbReference type="GO" id="GO:0005524">
    <property type="term" value="F:ATP binding"/>
    <property type="evidence" value="ECO:0007669"/>
    <property type="project" value="UniProtKB-KW"/>
</dbReference>
<dbReference type="HAMAP" id="MF_00120">
    <property type="entry name" value="GatA"/>
    <property type="match status" value="1"/>
</dbReference>
<dbReference type="SUPFAM" id="SSF75304">
    <property type="entry name" value="Amidase signature (AS) enzymes"/>
    <property type="match status" value="1"/>
</dbReference>
<evidence type="ECO:0000256" key="1">
    <source>
        <dbReference type="ARBA" id="ARBA00008069"/>
    </source>
</evidence>
<dbReference type="InterPro" id="IPR000120">
    <property type="entry name" value="Amidase"/>
</dbReference>
<dbReference type="EC" id="6.3.5.7" evidence="7"/>
<keyword evidence="3 7" id="KW-0547">Nucleotide-binding</keyword>
<dbReference type="PROSITE" id="PS00571">
    <property type="entry name" value="AMIDASES"/>
    <property type="match status" value="1"/>
</dbReference>
<feature type="active site" description="Charge relay system" evidence="7">
    <location>
        <position position="154"/>
    </location>
</feature>
<dbReference type="InterPro" id="IPR036928">
    <property type="entry name" value="AS_sf"/>
</dbReference>
<evidence type="ECO:0000313" key="10">
    <source>
        <dbReference type="Proteomes" id="UP000178869"/>
    </source>
</evidence>
<dbReference type="Proteomes" id="UP000178869">
    <property type="component" value="Unassembled WGS sequence"/>
</dbReference>
<comment type="function">
    <text evidence="7">Allows the formation of correctly charged Gln-tRNA(Gln) through the transamidation of misacylated Glu-tRNA(Gln) in organisms which lack glutaminyl-tRNA synthetase. The reaction takes place in the presence of glutamine and ATP through an activated gamma-phospho-Glu-tRNA(Gln).</text>
</comment>